<proteinExistence type="predicted"/>
<feature type="transmembrane region" description="Helical" evidence="1">
    <location>
        <begin position="88"/>
        <end position="105"/>
    </location>
</feature>
<keyword evidence="1" id="KW-1133">Transmembrane helix</keyword>
<sequence>MTDKSQSHSTPTPEQLREQVEVTRDKLGQTVEALAGKADVKAQAQQKAAKVKSQVQDKAAHALQVAQDKTPEPVRRAGQAVGRGHGNQVLLITGGVAALGVFIFMRRSRRC</sequence>
<evidence type="ECO:0000313" key="3">
    <source>
        <dbReference type="Proteomes" id="UP001595993"/>
    </source>
</evidence>
<protein>
    <submittedName>
        <fullName evidence="2">DUF3618 domain-containing protein</fullName>
    </submittedName>
</protein>
<dbReference type="Pfam" id="PF12277">
    <property type="entry name" value="DUF3618"/>
    <property type="match status" value="1"/>
</dbReference>
<dbReference type="RefSeq" id="WP_381200435.1">
    <property type="nucleotide sequence ID" value="NZ_JBHSFE010000022.1"/>
</dbReference>
<dbReference type="InterPro" id="IPR022062">
    <property type="entry name" value="DUF3618"/>
</dbReference>
<organism evidence="2 3">
    <name type="scientific">Streptomyces maoxianensis</name>
    <dbReference type="NCBI Taxonomy" id="1459942"/>
    <lineage>
        <taxon>Bacteria</taxon>
        <taxon>Bacillati</taxon>
        <taxon>Actinomycetota</taxon>
        <taxon>Actinomycetes</taxon>
        <taxon>Kitasatosporales</taxon>
        <taxon>Streptomycetaceae</taxon>
        <taxon>Streptomyces</taxon>
    </lineage>
</organism>
<dbReference type="EMBL" id="JBHSFE010000022">
    <property type="protein sequence ID" value="MFC4611384.1"/>
    <property type="molecule type" value="Genomic_DNA"/>
</dbReference>
<keyword evidence="1" id="KW-0812">Transmembrane</keyword>
<keyword evidence="3" id="KW-1185">Reference proteome</keyword>
<evidence type="ECO:0000313" key="2">
    <source>
        <dbReference type="EMBL" id="MFC4611384.1"/>
    </source>
</evidence>
<comment type="caution">
    <text evidence="2">The sequence shown here is derived from an EMBL/GenBank/DDBJ whole genome shotgun (WGS) entry which is preliminary data.</text>
</comment>
<accession>A0ABV9GFJ7</accession>
<gene>
    <name evidence="2" type="ORF">ACFO9E_26850</name>
</gene>
<keyword evidence="1" id="KW-0472">Membrane</keyword>
<evidence type="ECO:0000256" key="1">
    <source>
        <dbReference type="SAM" id="Phobius"/>
    </source>
</evidence>
<dbReference type="Proteomes" id="UP001595993">
    <property type="component" value="Unassembled WGS sequence"/>
</dbReference>
<name>A0ABV9GFJ7_9ACTN</name>
<reference evidence="3" key="1">
    <citation type="journal article" date="2019" name="Int. J. Syst. Evol. Microbiol.">
        <title>The Global Catalogue of Microorganisms (GCM) 10K type strain sequencing project: providing services to taxonomists for standard genome sequencing and annotation.</title>
        <authorList>
            <consortium name="The Broad Institute Genomics Platform"/>
            <consortium name="The Broad Institute Genome Sequencing Center for Infectious Disease"/>
            <person name="Wu L."/>
            <person name="Ma J."/>
        </authorList>
    </citation>
    <scope>NUCLEOTIDE SEQUENCE [LARGE SCALE GENOMIC DNA]</scope>
    <source>
        <strain evidence="3">CGMCC 4.7139</strain>
    </source>
</reference>